<evidence type="ECO:0000313" key="3">
    <source>
        <dbReference type="Proteomes" id="UP001595859"/>
    </source>
</evidence>
<comment type="caution">
    <text evidence="2">The sequence shown here is derived from an EMBL/GenBank/DDBJ whole genome shotgun (WGS) entry which is preliminary data.</text>
</comment>
<reference evidence="3" key="1">
    <citation type="journal article" date="2019" name="Int. J. Syst. Evol. Microbiol.">
        <title>The Global Catalogue of Microorganisms (GCM) 10K type strain sequencing project: providing services to taxonomists for standard genome sequencing and annotation.</title>
        <authorList>
            <consortium name="The Broad Institute Genomics Platform"/>
            <consortium name="The Broad Institute Genome Sequencing Center for Infectious Disease"/>
            <person name="Wu L."/>
            <person name="Ma J."/>
        </authorList>
    </citation>
    <scope>NUCLEOTIDE SEQUENCE [LARGE SCALE GENOMIC DNA]</scope>
    <source>
        <strain evidence="3">ZS-22-S1</strain>
    </source>
</reference>
<dbReference type="PANTHER" id="PTHR36833:SF1">
    <property type="entry name" value="INTEGRAL MEMBRANE TRANSPORT PROTEIN"/>
    <property type="match status" value="1"/>
</dbReference>
<evidence type="ECO:0000256" key="1">
    <source>
        <dbReference type="SAM" id="Phobius"/>
    </source>
</evidence>
<feature type="transmembrane region" description="Helical" evidence="1">
    <location>
        <begin position="28"/>
        <end position="52"/>
    </location>
</feature>
<feature type="transmembrane region" description="Helical" evidence="1">
    <location>
        <begin position="237"/>
        <end position="257"/>
    </location>
</feature>
<dbReference type="PANTHER" id="PTHR36833">
    <property type="entry name" value="SLR0610 PROTEIN-RELATED"/>
    <property type="match status" value="1"/>
</dbReference>
<accession>A0ABV9S9X5</accession>
<feature type="transmembrane region" description="Helical" evidence="1">
    <location>
        <begin position="64"/>
        <end position="85"/>
    </location>
</feature>
<feature type="transmembrane region" description="Helical" evidence="1">
    <location>
        <begin position="121"/>
        <end position="140"/>
    </location>
</feature>
<proteinExistence type="predicted"/>
<sequence length="269" mass="29541">MQGERRGSPYSRLLVAQIRSQTQYRFSFAIDLFFSTVLTSLDLVTVWVLFSVNDSLGGFGGRDVLLMVGIAALAFPVADLVVGNVERLRVFVRSGLFDAVLLRPLSPLLQLVAMDFAPRRVGRVVQGTAIYVVALLTAPVEWSPAVWVIVVLAPLAGALFFGAVFVFFATVAFWWIDTGEIANAFTYGGKDVSAYPMTVFGGWFRRFFAYGLGFAFVSYLPALAMLGRSDPLGVPDWLRWCSPLTALSVAVLAALFWRTGVRHYRSTGS</sequence>
<keyword evidence="1" id="KW-1133">Transmembrane helix</keyword>
<dbReference type="Proteomes" id="UP001595859">
    <property type="component" value="Unassembled WGS sequence"/>
</dbReference>
<dbReference type="RefSeq" id="WP_378061039.1">
    <property type="nucleotide sequence ID" value="NZ_JBHSIS010000022.1"/>
</dbReference>
<organism evidence="2 3">
    <name type="scientific">Actinophytocola glycyrrhizae</name>
    <dbReference type="NCBI Taxonomy" id="2044873"/>
    <lineage>
        <taxon>Bacteria</taxon>
        <taxon>Bacillati</taxon>
        <taxon>Actinomycetota</taxon>
        <taxon>Actinomycetes</taxon>
        <taxon>Pseudonocardiales</taxon>
        <taxon>Pseudonocardiaceae</taxon>
    </lineage>
</organism>
<dbReference type="EMBL" id="JBHSIS010000022">
    <property type="protein sequence ID" value="MFC4858533.1"/>
    <property type="molecule type" value="Genomic_DNA"/>
</dbReference>
<keyword evidence="3" id="KW-1185">Reference proteome</keyword>
<dbReference type="Pfam" id="PF06182">
    <property type="entry name" value="ABC2_membrane_6"/>
    <property type="match status" value="1"/>
</dbReference>
<keyword evidence="1" id="KW-0472">Membrane</keyword>
<evidence type="ECO:0000313" key="2">
    <source>
        <dbReference type="EMBL" id="MFC4858533.1"/>
    </source>
</evidence>
<name>A0ABV9S9X5_9PSEU</name>
<keyword evidence="1" id="KW-0812">Transmembrane</keyword>
<gene>
    <name evidence="2" type="ORF">ACFPCV_33980</name>
</gene>
<feature type="transmembrane region" description="Helical" evidence="1">
    <location>
        <begin position="207"/>
        <end position="225"/>
    </location>
</feature>
<protein>
    <submittedName>
        <fullName evidence="2">ABC transporter permease</fullName>
    </submittedName>
</protein>
<feature type="transmembrane region" description="Helical" evidence="1">
    <location>
        <begin position="146"/>
        <end position="176"/>
    </location>
</feature>
<dbReference type="InterPro" id="IPR010390">
    <property type="entry name" value="ABC-2_transporter-like"/>
</dbReference>